<dbReference type="EMBL" id="PKSL01000294">
    <property type="protein sequence ID" value="POV96517.1"/>
    <property type="molecule type" value="Genomic_DNA"/>
</dbReference>
<evidence type="ECO:0000256" key="1">
    <source>
        <dbReference type="SAM" id="MobiDB-lite"/>
    </source>
</evidence>
<feature type="compositionally biased region" description="Low complexity" evidence="1">
    <location>
        <begin position="1"/>
        <end position="14"/>
    </location>
</feature>
<name>A0A2S4UGZ9_9BASI</name>
<gene>
    <name evidence="2" type="ORF">PSTT_15594</name>
</gene>
<keyword evidence="3" id="KW-1185">Reference proteome</keyword>
<evidence type="ECO:0000313" key="2">
    <source>
        <dbReference type="EMBL" id="POV96517.1"/>
    </source>
</evidence>
<proteinExistence type="predicted"/>
<organism evidence="2 3">
    <name type="scientific">Puccinia striiformis</name>
    <dbReference type="NCBI Taxonomy" id="27350"/>
    <lineage>
        <taxon>Eukaryota</taxon>
        <taxon>Fungi</taxon>
        <taxon>Dikarya</taxon>
        <taxon>Basidiomycota</taxon>
        <taxon>Pucciniomycotina</taxon>
        <taxon>Pucciniomycetes</taxon>
        <taxon>Pucciniales</taxon>
        <taxon>Pucciniaceae</taxon>
        <taxon>Puccinia</taxon>
    </lineage>
</organism>
<reference evidence="2" key="1">
    <citation type="submission" date="2017-12" db="EMBL/GenBank/DDBJ databases">
        <title>Gene loss provides genomic basis for host adaptation in cereal stripe rust fungi.</title>
        <authorList>
            <person name="Xia C."/>
        </authorList>
    </citation>
    <scope>NUCLEOTIDE SEQUENCE [LARGE SCALE GENOMIC DNA]</scope>
    <source>
        <strain evidence="2">93-210</strain>
    </source>
</reference>
<feature type="compositionally biased region" description="Basic and acidic residues" evidence="1">
    <location>
        <begin position="32"/>
        <end position="47"/>
    </location>
</feature>
<comment type="caution">
    <text evidence="2">The sequence shown here is derived from an EMBL/GenBank/DDBJ whole genome shotgun (WGS) entry which is preliminary data.</text>
</comment>
<dbReference type="VEuPathDB" id="FungiDB:PSTT_15594"/>
<feature type="region of interest" description="Disordered" evidence="1">
    <location>
        <begin position="1"/>
        <end position="48"/>
    </location>
</feature>
<dbReference type="AlphaFoldDB" id="A0A2S4UGZ9"/>
<protein>
    <submittedName>
        <fullName evidence="2">Uncharacterized protein</fullName>
    </submittedName>
</protein>
<sequence>MLKIHNNNNSIKNSAETSTPPGKAPKPPKSISPEKLKKSKSPTHDLENVDLSMMSKPFLTSCYDLARCLMNREKGTSPVPPPPSALERRRLEGYFNVSPDAPADSAGIRIQQREVVSISSNSRIDQDYIDYVHGTMRRWGITRFTMAWDDNYDDRYNQIMGQFFLRVWKWGITFGRFGLVVQAEASKINMDELILMAIYWQHTKSLRRYYKRGAKGEEVLLSDQVKNTIRQALKRKSIFWQLYLQQQGVHINFIKPFDDTDANSEDEIIIENNTPIALPKSPAWRSQRATEFIDWIEAKRRSQRVSSSTLRKKTTYGCKATLRPRRRPQEPIIDEDALIPVGLPEDWYASDFLASLSFADKKVLKITPPIFHMIGDFQFILPQTAENLHSHPLTAHISVINKEKKKAQHGGEDSSSDECEFEEEQLNTLIKIEEDKEML</sequence>
<accession>A0A2S4UGZ9</accession>
<evidence type="ECO:0000313" key="3">
    <source>
        <dbReference type="Proteomes" id="UP000239156"/>
    </source>
</evidence>
<dbReference type="Proteomes" id="UP000239156">
    <property type="component" value="Unassembled WGS sequence"/>
</dbReference>
<dbReference type="VEuPathDB" id="FungiDB:PSHT_07998"/>